<evidence type="ECO:0000313" key="2">
    <source>
        <dbReference type="EMBL" id="TFE85972.1"/>
    </source>
</evidence>
<proteinExistence type="predicted"/>
<dbReference type="PRINTS" id="PR00111">
    <property type="entry name" value="ABHYDROLASE"/>
</dbReference>
<comment type="caution">
    <text evidence="2">The sequence shown here is derived from an EMBL/GenBank/DDBJ whole genome shotgun (WGS) entry which is preliminary data.</text>
</comment>
<dbReference type="InterPro" id="IPR050266">
    <property type="entry name" value="AB_hydrolase_sf"/>
</dbReference>
<dbReference type="Proteomes" id="UP000298246">
    <property type="component" value="Unassembled WGS sequence"/>
</dbReference>
<dbReference type="EMBL" id="MYFO01000022">
    <property type="protein sequence ID" value="TFE85972.1"/>
    <property type="molecule type" value="Genomic_DNA"/>
</dbReference>
<evidence type="ECO:0000259" key="1">
    <source>
        <dbReference type="Pfam" id="PF00561"/>
    </source>
</evidence>
<evidence type="ECO:0000313" key="3">
    <source>
        <dbReference type="Proteomes" id="UP000298246"/>
    </source>
</evidence>
<accession>A0A4Y8PXQ2</accession>
<sequence>MFVEDRGQGLPVLLLHGFPLDHRMWTYQTELLAQQYRVIVPDLPGMGRSGVPGELMSMERYADDVLALLDRLGVQRAVLGGFSMGGYLAFALLRKAPERFVGLLLANTRAEADAAAGRKGRMQMAAALYEHGAAAARDAMLPKLLAESTRRERPELAEELAGIMGGMPAEGLVQASLAMAFRREAVSLLGELTLPTLVVAGEHDAIAPPDEMRAMAERIRGAAFHVVAGAAHLAPLEQPEAFNRLLAPFVAGIAATVSSP</sequence>
<keyword evidence="3" id="KW-1185">Reference proteome</keyword>
<dbReference type="InterPro" id="IPR029058">
    <property type="entry name" value="AB_hydrolase_fold"/>
</dbReference>
<name>A0A4Y8PXQ2_9BACL</name>
<dbReference type="AlphaFoldDB" id="A0A4Y8PXQ2"/>
<dbReference type="PRINTS" id="PR00412">
    <property type="entry name" value="EPOXHYDRLASE"/>
</dbReference>
<organism evidence="2 3">
    <name type="scientific">Paenibacillus athensensis</name>
    <dbReference type="NCBI Taxonomy" id="1967502"/>
    <lineage>
        <taxon>Bacteria</taxon>
        <taxon>Bacillati</taxon>
        <taxon>Bacillota</taxon>
        <taxon>Bacilli</taxon>
        <taxon>Bacillales</taxon>
        <taxon>Paenibacillaceae</taxon>
        <taxon>Paenibacillus</taxon>
    </lineage>
</organism>
<gene>
    <name evidence="2" type="ORF">B5M42_16315</name>
</gene>
<dbReference type="Gene3D" id="3.40.50.1820">
    <property type="entry name" value="alpha/beta hydrolase"/>
    <property type="match status" value="1"/>
</dbReference>
<dbReference type="SUPFAM" id="SSF53474">
    <property type="entry name" value="alpha/beta-Hydrolases"/>
    <property type="match status" value="1"/>
</dbReference>
<dbReference type="Pfam" id="PF00561">
    <property type="entry name" value="Abhydrolase_1"/>
    <property type="match status" value="1"/>
</dbReference>
<protein>
    <recommendedName>
        <fullName evidence="1">AB hydrolase-1 domain-containing protein</fullName>
    </recommendedName>
</protein>
<dbReference type="InterPro" id="IPR000639">
    <property type="entry name" value="Epox_hydrolase-like"/>
</dbReference>
<reference evidence="2 3" key="1">
    <citation type="submission" date="2017-03" db="EMBL/GenBank/DDBJ databases">
        <title>Isolation of Levoglucosan Utilizing Bacteria.</title>
        <authorList>
            <person name="Arya A.S."/>
        </authorList>
    </citation>
    <scope>NUCLEOTIDE SEQUENCE [LARGE SCALE GENOMIC DNA]</scope>
    <source>
        <strain evidence="2 3">MEC069</strain>
    </source>
</reference>
<dbReference type="GO" id="GO:0003824">
    <property type="term" value="F:catalytic activity"/>
    <property type="evidence" value="ECO:0007669"/>
    <property type="project" value="InterPro"/>
</dbReference>
<feature type="domain" description="AB hydrolase-1" evidence="1">
    <location>
        <begin position="11"/>
        <end position="238"/>
    </location>
</feature>
<dbReference type="PANTHER" id="PTHR43798">
    <property type="entry name" value="MONOACYLGLYCEROL LIPASE"/>
    <property type="match status" value="1"/>
</dbReference>
<dbReference type="InterPro" id="IPR000073">
    <property type="entry name" value="AB_hydrolase_1"/>
</dbReference>
<dbReference type="OrthoDB" id="252464at2"/>